<comment type="cofactor">
    <cofactor evidence="9">
        <name>Zn(2+)</name>
        <dbReference type="ChEBI" id="CHEBI:29105"/>
    </cofactor>
    <text evidence="9">Binds 2 zinc ions per subunit.</text>
</comment>
<keyword evidence="4 9" id="KW-0378">Hydrolase</keyword>
<dbReference type="InterPro" id="IPR007325">
    <property type="entry name" value="KFase/CYL"/>
</dbReference>
<dbReference type="RefSeq" id="WP_015234098.1">
    <property type="nucleotide sequence ID" value="NC_019793.1"/>
</dbReference>
<gene>
    <name evidence="9" type="primary">kynB</name>
    <name evidence="10" type="ordered locus">Deipe_0184</name>
</gene>
<feature type="binding site" evidence="9">
    <location>
        <position position="51"/>
    </location>
    <ligand>
        <name>Zn(2+)</name>
        <dbReference type="ChEBI" id="CHEBI:29105"/>
        <label>2</label>
    </ligand>
</feature>
<dbReference type="PATRIC" id="fig|937777.3.peg.192"/>
<dbReference type="STRING" id="937777.Deipe_0184"/>
<dbReference type="InterPro" id="IPR017484">
    <property type="entry name" value="Kynurenine_formamidase_bac"/>
</dbReference>
<organism evidence="10 11">
    <name type="scientific">Deinococcus peraridilitoris (strain DSM 19664 / LMG 22246 / CIP 109416 / KR-200)</name>
    <dbReference type="NCBI Taxonomy" id="937777"/>
    <lineage>
        <taxon>Bacteria</taxon>
        <taxon>Thermotogati</taxon>
        <taxon>Deinococcota</taxon>
        <taxon>Deinococci</taxon>
        <taxon>Deinococcales</taxon>
        <taxon>Deinococcaceae</taxon>
        <taxon>Deinococcus</taxon>
    </lineage>
</organism>
<dbReference type="HAMAP" id="MF_01969">
    <property type="entry name" value="KynB"/>
    <property type="match status" value="1"/>
</dbReference>
<proteinExistence type="inferred from homology"/>
<reference evidence="11" key="1">
    <citation type="submission" date="2012-03" db="EMBL/GenBank/DDBJ databases">
        <title>Complete sequence of chromosome of Deinococcus peraridilitoris DSM 19664.</title>
        <authorList>
            <person name="Lucas S."/>
            <person name="Copeland A."/>
            <person name="Lapidus A."/>
            <person name="Glavina del Rio T."/>
            <person name="Dalin E."/>
            <person name="Tice H."/>
            <person name="Bruce D."/>
            <person name="Goodwin L."/>
            <person name="Pitluck S."/>
            <person name="Peters L."/>
            <person name="Mikhailova N."/>
            <person name="Lu M."/>
            <person name="Kyrpides N."/>
            <person name="Mavromatis K."/>
            <person name="Ivanova N."/>
            <person name="Brettin T."/>
            <person name="Detter J.C."/>
            <person name="Han C."/>
            <person name="Larimer F."/>
            <person name="Land M."/>
            <person name="Hauser L."/>
            <person name="Markowitz V."/>
            <person name="Cheng J.-F."/>
            <person name="Hugenholtz P."/>
            <person name="Woyke T."/>
            <person name="Wu D."/>
            <person name="Pukall R."/>
            <person name="Steenblock K."/>
            <person name="Brambilla E."/>
            <person name="Klenk H.-P."/>
            <person name="Eisen J.A."/>
        </authorList>
    </citation>
    <scope>NUCLEOTIDE SEQUENCE [LARGE SCALE GENOMIC DNA]</scope>
    <source>
        <strain evidence="11">DSM 19664 / LMG 22246 / CIP 109416 / KR-200</strain>
    </source>
</reference>
<evidence type="ECO:0000256" key="7">
    <source>
        <dbReference type="ARBA" id="ARBA00048496"/>
    </source>
</evidence>
<feature type="binding site" evidence="9">
    <location>
        <position position="49"/>
    </location>
    <ligand>
        <name>Zn(2+)</name>
        <dbReference type="ChEBI" id="CHEBI:29105"/>
        <label>1</label>
    </ligand>
</feature>
<evidence type="ECO:0000256" key="3">
    <source>
        <dbReference type="ARBA" id="ARBA00022723"/>
    </source>
</evidence>
<evidence type="ECO:0000313" key="10">
    <source>
        <dbReference type="EMBL" id="AFZ65787.1"/>
    </source>
</evidence>
<protein>
    <recommendedName>
        <fullName evidence="9">Kynurenine formamidase</fullName>
        <shortName evidence="9">KFA</shortName>
        <shortName evidence="9">KFase</shortName>
        <ecNumber evidence="9">3.5.1.9</ecNumber>
    </recommendedName>
    <alternativeName>
        <fullName evidence="9">Arylformamidase</fullName>
    </alternativeName>
    <alternativeName>
        <fullName evidence="9">N-formylkynurenine formamidase</fullName>
        <shortName evidence="9">FKF</shortName>
    </alternativeName>
</protein>
<evidence type="ECO:0000256" key="4">
    <source>
        <dbReference type="ARBA" id="ARBA00022801"/>
    </source>
</evidence>
<keyword evidence="6 9" id="KW-0823">Tryptophan catabolism</keyword>
<dbReference type="eggNOG" id="COG1878">
    <property type="taxonomic scope" value="Bacteria"/>
</dbReference>
<evidence type="ECO:0000256" key="8">
    <source>
        <dbReference type="ARBA" id="ARBA00060547"/>
    </source>
</evidence>
<evidence type="ECO:0000256" key="6">
    <source>
        <dbReference type="ARBA" id="ARBA00023079"/>
    </source>
</evidence>
<dbReference type="PANTHER" id="PTHR31118">
    <property type="entry name" value="CYCLASE-LIKE PROTEIN 2"/>
    <property type="match status" value="1"/>
</dbReference>
<dbReference type="Proteomes" id="UP000010467">
    <property type="component" value="Chromosome"/>
</dbReference>
<comment type="similarity">
    <text evidence="9">Belongs to the Cyclase 1 superfamily. KynB family.</text>
</comment>
<dbReference type="FunFam" id="3.50.30.50:FF:000001">
    <property type="entry name" value="Kynurenine formamidase"/>
    <property type="match status" value="1"/>
</dbReference>
<keyword evidence="11" id="KW-1185">Reference proteome</keyword>
<dbReference type="SUPFAM" id="SSF102198">
    <property type="entry name" value="Putative cyclase"/>
    <property type="match status" value="1"/>
</dbReference>
<dbReference type="AlphaFoldDB" id="K9ZXY7"/>
<comment type="pathway">
    <text evidence="8 9">Amino-acid degradation; L-tryptophan degradation via kynurenine pathway; L-kynurenine from L-tryptophan: step 2/2.</text>
</comment>
<dbReference type="Gene3D" id="3.50.30.50">
    <property type="entry name" value="Putative cyclase"/>
    <property type="match status" value="1"/>
</dbReference>
<keyword evidence="5 9" id="KW-0862">Zinc</keyword>
<dbReference type="HOGENOM" id="CLU_030671_3_1_0"/>
<dbReference type="OrthoDB" id="9796085at2"/>
<dbReference type="NCBIfam" id="TIGR03035">
    <property type="entry name" value="trp_arylform"/>
    <property type="match status" value="1"/>
</dbReference>
<name>K9ZXY7_DEIPD</name>
<dbReference type="EC" id="3.5.1.9" evidence="9"/>
<evidence type="ECO:0000256" key="9">
    <source>
        <dbReference type="HAMAP-Rule" id="MF_01969"/>
    </source>
</evidence>
<evidence type="ECO:0000256" key="2">
    <source>
        <dbReference type="ARBA" id="ARBA00011738"/>
    </source>
</evidence>
<dbReference type="GO" id="GO:0004061">
    <property type="term" value="F:arylformamidase activity"/>
    <property type="evidence" value="ECO:0007669"/>
    <property type="project" value="UniProtKB-UniRule"/>
</dbReference>
<evidence type="ECO:0000256" key="1">
    <source>
        <dbReference type="ARBA" id="ARBA00002204"/>
    </source>
</evidence>
<feature type="active site" description="Proton donor/acceptor" evidence="9">
    <location>
        <position position="55"/>
    </location>
</feature>
<feature type="binding site" evidence="9">
    <location>
        <position position="155"/>
    </location>
    <ligand>
        <name>Zn(2+)</name>
        <dbReference type="ChEBI" id="CHEBI:29105"/>
        <label>2</label>
    </ligand>
</feature>
<feature type="binding site" evidence="9">
    <location>
        <position position="167"/>
    </location>
    <ligand>
        <name>Zn(2+)</name>
        <dbReference type="ChEBI" id="CHEBI:29105"/>
        <label>1</label>
    </ligand>
</feature>
<dbReference type="PANTHER" id="PTHR31118:SF32">
    <property type="entry name" value="KYNURENINE FORMAMIDASE"/>
    <property type="match status" value="1"/>
</dbReference>
<dbReference type="GO" id="GO:0004328">
    <property type="term" value="F:formamidase activity"/>
    <property type="evidence" value="ECO:0007669"/>
    <property type="project" value="InterPro"/>
</dbReference>
<sequence>MRDISRSLTPGHPNWPGDEPYLLEPRLRIARGDSVNTALLSTSTHTATHVDAPFHYDDKGRKLHQIPLEVYIGRCRVVHAPGFELVPESVLEQQTHLPERVLFYTGQRAHWAEFPTDFSALSPQLVRALHARGVRLVGTDAPSVDPLTSKTLDAHMAFRETGMYILEGLNLEGVSEGDYELICLPLALAEADGAPARAILRELP</sequence>
<dbReference type="Pfam" id="PF04199">
    <property type="entry name" value="Cyclase"/>
    <property type="match status" value="1"/>
</dbReference>
<dbReference type="UniPathway" id="UPA00333">
    <property type="reaction ID" value="UER00454"/>
</dbReference>
<feature type="binding site" evidence="9">
    <location>
        <position position="167"/>
    </location>
    <ligand>
        <name>Zn(2+)</name>
        <dbReference type="ChEBI" id="CHEBI:29105"/>
        <label>2</label>
    </ligand>
</feature>
<feature type="binding site" evidence="9">
    <location>
        <position position="15"/>
    </location>
    <ligand>
        <name>substrate</name>
    </ligand>
</feature>
<accession>K9ZXY7</accession>
<dbReference type="EMBL" id="CP003382">
    <property type="protein sequence ID" value="AFZ65787.1"/>
    <property type="molecule type" value="Genomic_DNA"/>
</dbReference>
<evidence type="ECO:0000313" key="11">
    <source>
        <dbReference type="Proteomes" id="UP000010467"/>
    </source>
</evidence>
<dbReference type="InterPro" id="IPR037175">
    <property type="entry name" value="KFase_sf"/>
</dbReference>
<dbReference type="KEGG" id="dpd:Deipe_0184"/>
<comment type="catalytic activity">
    <reaction evidence="7 9">
        <text>N-formyl-L-kynurenine + H2O = L-kynurenine + formate + H(+)</text>
        <dbReference type="Rhea" id="RHEA:13009"/>
        <dbReference type="ChEBI" id="CHEBI:15377"/>
        <dbReference type="ChEBI" id="CHEBI:15378"/>
        <dbReference type="ChEBI" id="CHEBI:15740"/>
        <dbReference type="ChEBI" id="CHEBI:57959"/>
        <dbReference type="ChEBI" id="CHEBI:58629"/>
        <dbReference type="EC" id="3.5.1.9"/>
    </reaction>
</comment>
<dbReference type="GO" id="GO:0019441">
    <property type="term" value="P:L-tryptophan catabolic process to kynurenine"/>
    <property type="evidence" value="ECO:0007669"/>
    <property type="project" value="UniProtKB-UniRule"/>
</dbReference>
<dbReference type="GO" id="GO:0008270">
    <property type="term" value="F:zinc ion binding"/>
    <property type="evidence" value="ECO:0007669"/>
    <property type="project" value="UniProtKB-UniRule"/>
</dbReference>
<comment type="subunit">
    <text evidence="2 9">Homodimer.</text>
</comment>
<feature type="binding site" evidence="9">
    <location>
        <position position="45"/>
    </location>
    <ligand>
        <name>Zn(2+)</name>
        <dbReference type="ChEBI" id="CHEBI:29105"/>
        <label>1</label>
    </ligand>
</feature>
<evidence type="ECO:0000256" key="5">
    <source>
        <dbReference type="ARBA" id="ARBA00022833"/>
    </source>
</evidence>
<keyword evidence="3 9" id="KW-0479">Metal-binding</keyword>
<comment type="function">
    <text evidence="1 9">Catalyzes the hydrolysis of N-formyl-L-kynurenine to L-kynurenine, the second step in the kynurenine pathway of tryptophan degradation.</text>
</comment>
<feature type="binding site" evidence="9">
    <location>
        <position position="51"/>
    </location>
    <ligand>
        <name>Zn(2+)</name>
        <dbReference type="ChEBI" id="CHEBI:29105"/>
        <label>1</label>
    </ligand>
</feature>